<keyword evidence="2 6" id="KW-0812">Transmembrane</keyword>
<dbReference type="OrthoDB" id="306876at2759"/>
<feature type="transmembrane region" description="Helical" evidence="6">
    <location>
        <begin position="356"/>
        <end position="374"/>
    </location>
</feature>
<feature type="domain" description="EamA" evidence="7">
    <location>
        <begin position="239"/>
        <end position="372"/>
    </location>
</feature>
<evidence type="ECO:0000256" key="6">
    <source>
        <dbReference type="SAM" id="Phobius"/>
    </source>
</evidence>
<feature type="compositionally biased region" description="Polar residues" evidence="5">
    <location>
        <begin position="1"/>
        <end position="17"/>
    </location>
</feature>
<feature type="domain" description="EamA" evidence="7">
    <location>
        <begin position="80"/>
        <end position="188"/>
    </location>
</feature>
<organism evidence="8 9">
    <name type="scientific">Tortispora caseinolytica NRRL Y-17796</name>
    <dbReference type="NCBI Taxonomy" id="767744"/>
    <lineage>
        <taxon>Eukaryota</taxon>
        <taxon>Fungi</taxon>
        <taxon>Dikarya</taxon>
        <taxon>Ascomycota</taxon>
        <taxon>Saccharomycotina</taxon>
        <taxon>Trigonopsidomycetes</taxon>
        <taxon>Trigonopsidales</taxon>
        <taxon>Trigonopsidaceae</taxon>
        <taxon>Tortispora</taxon>
    </lineage>
</organism>
<evidence type="ECO:0000256" key="1">
    <source>
        <dbReference type="ARBA" id="ARBA00004141"/>
    </source>
</evidence>
<dbReference type="Proteomes" id="UP000095023">
    <property type="component" value="Unassembled WGS sequence"/>
</dbReference>
<gene>
    <name evidence="8" type="ORF">CANCADRAFT_164</name>
</gene>
<evidence type="ECO:0000256" key="2">
    <source>
        <dbReference type="ARBA" id="ARBA00022692"/>
    </source>
</evidence>
<keyword evidence="3 6" id="KW-1133">Transmembrane helix</keyword>
<feature type="transmembrane region" description="Helical" evidence="6">
    <location>
        <begin position="237"/>
        <end position="260"/>
    </location>
</feature>
<feature type="transmembrane region" description="Helical" evidence="6">
    <location>
        <begin position="121"/>
        <end position="139"/>
    </location>
</feature>
<feature type="transmembrane region" description="Helical" evidence="6">
    <location>
        <begin position="302"/>
        <end position="321"/>
    </location>
</feature>
<dbReference type="EMBL" id="KV453841">
    <property type="protein sequence ID" value="ODV91598.1"/>
    <property type="molecule type" value="Genomic_DNA"/>
</dbReference>
<dbReference type="InterPro" id="IPR000620">
    <property type="entry name" value="EamA_dom"/>
</dbReference>
<dbReference type="InterPro" id="IPR037185">
    <property type="entry name" value="EmrE-like"/>
</dbReference>
<dbReference type="Pfam" id="PF00892">
    <property type="entry name" value="EamA"/>
    <property type="match status" value="2"/>
</dbReference>
<feature type="compositionally biased region" description="Acidic residues" evidence="5">
    <location>
        <begin position="415"/>
        <end position="427"/>
    </location>
</feature>
<feature type="transmembrane region" description="Helical" evidence="6">
    <location>
        <begin position="178"/>
        <end position="197"/>
    </location>
</feature>
<name>A0A1E4TIU2_9ASCO</name>
<evidence type="ECO:0000313" key="9">
    <source>
        <dbReference type="Proteomes" id="UP000095023"/>
    </source>
</evidence>
<feature type="transmembrane region" description="Helical" evidence="6">
    <location>
        <begin position="333"/>
        <end position="350"/>
    </location>
</feature>
<dbReference type="PANTHER" id="PTHR22911">
    <property type="entry name" value="ACYL-MALONYL CONDENSING ENZYME-RELATED"/>
    <property type="match status" value="1"/>
</dbReference>
<feature type="region of interest" description="Disordered" evidence="5">
    <location>
        <begin position="1"/>
        <end position="34"/>
    </location>
</feature>
<evidence type="ECO:0000256" key="5">
    <source>
        <dbReference type="SAM" id="MobiDB-lite"/>
    </source>
</evidence>
<evidence type="ECO:0000259" key="7">
    <source>
        <dbReference type="Pfam" id="PF00892"/>
    </source>
</evidence>
<protein>
    <recommendedName>
        <fullName evidence="7">EamA domain-containing protein</fullName>
    </recommendedName>
</protein>
<feature type="transmembrane region" description="Helical" evidence="6">
    <location>
        <begin position="43"/>
        <end position="62"/>
    </location>
</feature>
<keyword evidence="4 6" id="KW-0472">Membrane</keyword>
<sequence length="445" mass="48201">MTLTSDVPEQSAPTVADTNIPLKPAESESDPQNWFKRRCPKPLYKIIVSHAGLKIVALSQLFGSFMSVSARLLETRSDPPFHPLQILFTRMVITSICSLFYMYKTKVPKFLLGPPEVRGLLLARGITGFFGVFGLYYSLNYLSLSEATVITFLNPAASAFACYLLLNEPFTRKERLATVVSLIGVIIIAKPGPLALLDGSVSSSVPATHSSNSTMPAASPSTISIPAESAVSSTDRYIAIAVALLGVCGAAGAFTCIRWIGKRAHPLITVNYFAVWCVFVSTTAIIVLPGMEFLFPSNFTEWALLIAVGVSGFLMQFLLTIGLQLERPGRATNMLYLSMFYALAFDKLIWGQTPTWMSIIGSALILGSAVWVALQKDTGATAVAGSSDAQHPRNHREDLEDGSANSQEAMLLDDFDISGSESESESELESHTGSQADSEILRVRH</sequence>
<accession>A0A1E4TIU2</accession>
<dbReference type="AlphaFoldDB" id="A0A1E4TIU2"/>
<dbReference type="SUPFAM" id="SSF103481">
    <property type="entry name" value="Multidrug resistance efflux transporter EmrE"/>
    <property type="match status" value="2"/>
</dbReference>
<feature type="region of interest" description="Disordered" evidence="5">
    <location>
        <begin position="383"/>
        <end position="403"/>
    </location>
</feature>
<dbReference type="GO" id="GO:0016020">
    <property type="term" value="C:membrane"/>
    <property type="evidence" value="ECO:0007669"/>
    <property type="project" value="UniProtKB-SubCell"/>
</dbReference>
<feature type="transmembrane region" description="Helical" evidence="6">
    <location>
        <begin position="272"/>
        <end position="290"/>
    </location>
</feature>
<reference evidence="9" key="1">
    <citation type="submission" date="2016-02" db="EMBL/GenBank/DDBJ databases">
        <title>Comparative genomics of biotechnologically important yeasts.</title>
        <authorList>
            <consortium name="DOE Joint Genome Institute"/>
            <person name="Riley R."/>
            <person name="Haridas S."/>
            <person name="Wolfe K.H."/>
            <person name="Lopes M.R."/>
            <person name="Hittinger C.T."/>
            <person name="Goker M."/>
            <person name="Salamov A."/>
            <person name="Wisecaver J."/>
            <person name="Long T.M."/>
            <person name="Aerts A.L."/>
            <person name="Barry K."/>
            <person name="Choi C."/>
            <person name="Clum A."/>
            <person name="Coughlan A.Y."/>
            <person name="Deshpande S."/>
            <person name="Douglass A.P."/>
            <person name="Hanson S.J."/>
            <person name="Klenk H.-P."/>
            <person name="Labutti K."/>
            <person name="Lapidus A."/>
            <person name="Lindquist E."/>
            <person name="Lipzen A."/>
            <person name="Meier-Kolthoff J.P."/>
            <person name="Ohm R.A."/>
            <person name="Otillar R.P."/>
            <person name="Pangilinan J."/>
            <person name="Peng Y."/>
            <person name="Rokas A."/>
            <person name="Rosa C.A."/>
            <person name="Scheuner C."/>
            <person name="Sibirny A.A."/>
            <person name="Slot J.C."/>
            <person name="Stielow J.B."/>
            <person name="Sun H."/>
            <person name="Kurtzman C.P."/>
            <person name="Blackwell M."/>
            <person name="Jeffries T.W."/>
            <person name="Grigoriev I.V."/>
        </authorList>
    </citation>
    <scope>NUCLEOTIDE SEQUENCE [LARGE SCALE GENOMIC DNA]</scope>
    <source>
        <strain evidence="9">NRRL Y-17796</strain>
    </source>
</reference>
<feature type="transmembrane region" description="Helical" evidence="6">
    <location>
        <begin position="145"/>
        <end position="166"/>
    </location>
</feature>
<proteinExistence type="predicted"/>
<feature type="region of interest" description="Disordered" evidence="5">
    <location>
        <begin position="415"/>
        <end position="445"/>
    </location>
</feature>
<feature type="transmembrane region" description="Helical" evidence="6">
    <location>
        <begin position="82"/>
        <end position="101"/>
    </location>
</feature>
<evidence type="ECO:0000313" key="8">
    <source>
        <dbReference type="EMBL" id="ODV91598.1"/>
    </source>
</evidence>
<dbReference type="PANTHER" id="PTHR22911:SF6">
    <property type="entry name" value="SOLUTE CARRIER FAMILY 35 MEMBER G1"/>
    <property type="match status" value="1"/>
</dbReference>
<keyword evidence="9" id="KW-1185">Reference proteome</keyword>
<evidence type="ECO:0000256" key="4">
    <source>
        <dbReference type="ARBA" id="ARBA00023136"/>
    </source>
</evidence>
<evidence type="ECO:0000256" key="3">
    <source>
        <dbReference type="ARBA" id="ARBA00022989"/>
    </source>
</evidence>
<comment type="subcellular location">
    <subcellularLocation>
        <location evidence="1">Membrane</location>
        <topology evidence="1">Multi-pass membrane protein</topology>
    </subcellularLocation>
</comment>